<feature type="region of interest" description="Disordered" evidence="1">
    <location>
        <begin position="627"/>
        <end position="656"/>
    </location>
</feature>
<evidence type="ECO:0000313" key="2">
    <source>
        <dbReference type="EMBL" id="EFO62249.1"/>
    </source>
</evidence>
<reference evidence="2 3" key="1">
    <citation type="journal article" date="2010" name="BMC Genomics">
        <title>Genome analysis and comparative genomics of a Giardia intestinalis assemblage E isolate.</title>
        <authorList>
            <person name="Jerlstrom-Hultqvist J."/>
            <person name="Franzen O."/>
            <person name="Ankarklev J."/>
            <person name="Xu F."/>
            <person name="Nohynkova E."/>
            <person name="Andersson J.O."/>
            <person name="Svard S.G."/>
            <person name="Andersson B."/>
        </authorList>
    </citation>
    <scope>NUCLEOTIDE SEQUENCE [LARGE SCALE GENOMIC DNA]</scope>
    <source>
        <strain evidence="2 3">P15</strain>
    </source>
</reference>
<comment type="caution">
    <text evidence="2">The sequence shown here is derived from an EMBL/GenBank/DDBJ whole genome shotgun (WGS) entry which is preliminary data.</text>
</comment>
<proteinExistence type="predicted"/>
<gene>
    <name evidence="2" type="ORF">GLP15_4439</name>
</gene>
<organism evidence="2 3">
    <name type="scientific">Giardia intestinalis (strain P15)</name>
    <name type="common">Giardia lamblia</name>
    <dbReference type="NCBI Taxonomy" id="658858"/>
    <lineage>
        <taxon>Eukaryota</taxon>
        <taxon>Metamonada</taxon>
        <taxon>Diplomonadida</taxon>
        <taxon>Hexamitidae</taxon>
        <taxon>Giardiinae</taxon>
        <taxon>Giardia</taxon>
    </lineage>
</organism>
<protein>
    <submittedName>
        <fullName evidence="2">Uncharacterized protein</fullName>
    </submittedName>
</protein>
<evidence type="ECO:0000256" key="1">
    <source>
        <dbReference type="SAM" id="MobiDB-lite"/>
    </source>
</evidence>
<dbReference type="OMA" id="RMTHEMQ"/>
<feature type="region of interest" description="Disordered" evidence="1">
    <location>
        <begin position="992"/>
        <end position="1011"/>
    </location>
</feature>
<sequence length="2406" mass="268470">MGRRSRRFIVMMQGIVIVKLNREEEAELEKNGLSCSFIPLSDFATTSPLHSTSDNAKAPMGHHITSTTNVSAIRSDILLYDYMKENSALLSHIRRLLHMQLTPQELADAQFPKPSAAIIGYGESALKADTAPNHFILAMEIVTRMVRGNFNLFSVMFGVDLNIPYTYSESIPLSTRVSKQAAYSSLSPAVRKYTTQTLSKEVPLILSPIETLIFPTHLMLPGDYSPHSLFHPNRIRQIYLELLLSNSLLSPQLLRFYTCSELSSAKLEVQGSLNASMKLLGLFPEFSSKGLLNKNIKGQRYTLSAVFNEDALQEMLQRTNQQGFKADIYNIQEKNIKVNLSGGVGVSKRGRRRQLLTISPQAMSMSTPTSSIGSLVDLSNNIKTMDIIKGVEDLSYLQCINILIPLRNTTDQGCVVFSELQFVQPTHLHTSPLRLSDQAKSLPVSPKQSTSALTFTLTNADNNTRKTLSIPLSDKMLIKSTFQDQKDPPKPQVLITKIILGNTTIDPEIPLPVSFLDELHTIKELEPYYAASKLVEHGNSVHRKAHRHDSKTKTTFLTKPFVAEYVFKIVLDEPLEACLRGNDMELSAGSNESLGLSALGSSLLKSSSIVTPQLDIDPVTIRSSSTVKVSARGSQRPVVQADESSDSSSPSLDHEREFTTTSERLAALSCSSFTRTILTSILNKKIGVMQAYCKDYGEAVLASLAPDFRTGSLAMGNASLNSILDLNTYTIAGSSDTAGPHFILRSRCKSEVMEDRSAASLFSLGLSKLRKDPALKEQAAMFFKGTSESGLFILSLPNAEVLHIDVAPVEIIYPLFKSHIGLTLSITMPDPLHTSSDLRATPSVTGPMSQSLPGVLFSLWSHKPQPLSSLVSSLIDLSVSLTSLFLPSPMLAPKLVLGARDLVLYDEIEGGIPAIYLIWGLSLPYMQSILVRDRILCPTMGSQAYDNSMPREQRCTHGFFESCTCIVDGPLDFLSDILNDISWLLIENGAKDHKSGPQDNRGDVDNGLPWTSSFRRTESTSPINFLTTALGLCMPPDVASIDLSRPPWPFIPVFSDYDSSLPPNIVSFLEYKERSPFLTTVPGTRSEVETTITNIALYMKTVDAVLFGSAIQRLSVDIVRFDDEDLFPKAITFLCILALIMNSPFRLPIFSPLNLRLQYSRIYMVPHSVGSVDLTILDHEKKCAEYCSSLGISIKPLDVTNLRASTSMSSLGAHSQPSVPGLNNEVLAANPHISWKITNAWKQQSLTFYVNFQLYQLLSEGIKGLSNSMGFVGVLEQIISSQRLRPFFNISLLATIHDILCYPRCFVPAMVYMPLYGYFFVKSIFDVYRIGGWIAPSPEQLDINEYYGTVANISGVSQGLRCLYPASTSLISNMSLNSLTGITALTVAPLNIPSANSLHSSSTLDLTNYEAYGIHSQELEAIKIATGVYSDEPQKEPSTLFEQSLLHPVANLLRDVDSEEKVQQLASSCLVSNRVSYLLTAKHLNEAVYTYDPQSSLISNTLTNGQLSINLATSILMTKLYNRKFSAFAKQLPSSQILPTTVLDLLVTSTYDQENMTKQLYHLLGCDSDKSILLVAKLPQAEDFFSLRAYDQLIKTVQEDNDPIIPFAIWDDIYDFVVENHTALFEIVDSCVFDFDEDLMLSIEAAILYDDIDFQTLDEKDEESTKYYYLQERRCGVQRTDEQRRSIGAISNRLCTPLRCPESPLEPSELQLVTLPNYHHGIRPLLNLMLAVRPSLLSYGSLNKLDRWKSKEIIRLARCRGLEIGKHVLLGKISPDSDIASTKKHPSYESVDKVMENYQSILQRSIKLGESKLLPIPVLDNASALVDGRENEPAHLSGIHAPLFQRYTLLEERGATPIFDIAQRELRSTVPYTLCTDITVKNIPLIPDTENPPNPSAEDSTNTFLTDYWSISIPKCRYITPERIRSLWNPLWSLEERTLDVIPMDPSELIRTPAEKLFKEEITKSDAQYNIMLNEDPAKPDTAGSTTGTSVIKRQSSVQTLSSKCACGSFHAVLLPSQSSFQPQTLHQSIFSMSPYYTPPDLGDDVSRDSIFSKLVLHAVQEVCLLIREYLDLLANANKNQISRSRHESYRYIDEAVWGYIVSSIPVNDTYRHIKSNVSPQLWERKSTAPKARFGPHPLPSHSLQARIENSTVEDIVSVMRRSRKSDPHILSVVKSSSLVKNVMQQSSTNKYPSQVAVLKGIDMWGTNTSLDARIVEIEMFLTILWEHYPLLNPLLIGDVDNRFFQTPYCIASAYESGFSSIHELEEVRCIKFLLRQGRSLENEVLDELLMSQEKLRTLSKDCMKRRIRAIKMLEIERYNDIVAETEELCALYINTVWGKANHTDKRSSGARMTHEMQIVGAYESDGCIQNDLGEFLDIIEDSIRANGLRLGPQWENDGFDYKDIM</sequence>
<dbReference type="EMBL" id="ACVC01000188">
    <property type="protein sequence ID" value="EFO62249.1"/>
    <property type="molecule type" value="Genomic_DNA"/>
</dbReference>
<dbReference type="OrthoDB" id="10252733at2759"/>
<evidence type="ECO:0000313" key="3">
    <source>
        <dbReference type="Proteomes" id="UP000008974"/>
    </source>
</evidence>
<dbReference type="VEuPathDB" id="GiardiaDB:GLP15_4439"/>
<feature type="compositionally biased region" description="Basic and acidic residues" evidence="1">
    <location>
        <begin position="992"/>
        <end position="1004"/>
    </location>
</feature>
<accession>E1F5K6</accession>
<dbReference type="Proteomes" id="UP000008974">
    <property type="component" value="Unassembled WGS sequence"/>
</dbReference>
<name>E1F5K6_GIAIA</name>